<dbReference type="InterPro" id="IPR037668">
    <property type="entry name" value="SPMIP3"/>
</dbReference>
<gene>
    <name evidence="2" type="ORF">OJAV_G00009950</name>
</gene>
<protein>
    <submittedName>
        <fullName evidence="2">Uncharacterized protein</fullName>
    </submittedName>
</protein>
<evidence type="ECO:0000313" key="3">
    <source>
        <dbReference type="Proteomes" id="UP000283210"/>
    </source>
</evidence>
<dbReference type="AlphaFoldDB" id="A0A3S2MX32"/>
<sequence>MPRMGRDVHGLYPGQLARVYTVHAADRRFYPHSGTHLSLQESSELKGEREQPSFDILALRALSQRSEEKLPPQTTYQEHFGSPSPSFHPC</sequence>
<dbReference type="EMBL" id="CM012437">
    <property type="protein sequence ID" value="RVE76562.1"/>
    <property type="molecule type" value="Genomic_DNA"/>
</dbReference>
<feature type="region of interest" description="Disordered" evidence="1">
    <location>
        <begin position="64"/>
        <end position="90"/>
    </location>
</feature>
<dbReference type="Proteomes" id="UP000283210">
    <property type="component" value="Chromosome 1"/>
</dbReference>
<keyword evidence="3" id="KW-1185">Reference proteome</keyword>
<dbReference type="OrthoDB" id="10034627at2759"/>
<reference evidence="2 3" key="1">
    <citation type="submission" date="2018-11" db="EMBL/GenBank/DDBJ databases">
        <authorList>
            <person name="Lopez-Roques C."/>
            <person name="Donnadieu C."/>
            <person name="Bouchez O."/>
            <person name="Klopp C."/>
            <person name="Cabau C."/>
            <person name="Zahm M."/>
        </authorList>
    </citation>
    <scope>NUCLEOTIDE SEQUENCE [LARGE SCALE GENOMIC DNA]</scope>
    <source>
        <strain evidence="2">RS831</strain>
        <tissue evidence="2">Whole body</tissue>
    </source>
</reference>
<proteinExistence type="predicted"/>
<name>A0A3S2MX32_ORYJA</name>
<reference evidence="2 3" key="2">
    <citation type="submission" date="2019-01" db="EMBL/GenBank/DDBJ databases">
        <title>A chromosome length genome reference of the Java medaka (oryzias javanicus).</title>
        <authorList>
            <person name="Herpin A."/>
            <person name="Takehana Y."/>
            <person name="Naruse K."/>
            <person name="Ansai S."/>
            <person name="Kawaguchi M."/>
        </authorList>
    </citation>
    <scope>NUCLEOTIDE SEQUENCE [LARGE SCALE GENOMIC DNA]</scope>
    <source>
        <strain evidence="2">RS831</strain>
        <tissue evidence="2">Whole body</tissue>
    </source>
</reference>
<organism evidence="2 3">
    <name type="scientific">Oryzias javanicus</name>
    <name type="common">Javanese ricefish</name>
    <name type="synonym">Aplocheilus javanicus</name>
    <dbReference type="NCBI Taxonomy" id="123683"/>
    <lineage>
        <taxon>Eukaryota</taxon>
        <taxon>Metazoa</taxon>
        <taxon>Chordata</taxon>
        <taxon>Craniata</taxon>
        <taxon>Vertebrata</taxon>
        <taxon>Euteleostomi</taxon>
        <taxon>Actinopterygii</taxon>
        <taxon>Neopterygii</taxon>
        <taxon>Teleostei</taxon>
        <taxon>Neoteleostei</taxon>
        <taxon>Acanthomorphata</taxon>
        <taxon>Ovalentaria</taxon>
        <taxon>Atherinomorphae</taxon>
        <taxon>Beloniformes</taxon>
        <taxon>Adrianichthyidae</taxon>
        <taxon>Oryziinae</taxon>
        <taxon>Oryzias</taxon>
    </lineage>
</organism>
<dbReference type="Pfam" id="PF17670">
    <property type="entry name" value="DUF5530"/>
    <property type="match status" value="1"/>
</dbReference>
<evidence type="ECO:0000313" key="2">
    <source>
        <dbReference type="EMBL" id="RVE76562.1"/>
    </source>
</evidence>
<evidence type="ECO:0000256" key="1">
    <source>
        <dbReference type="SAM" id="MobiDB-lite"/>
    </source>
</evidence>
<accession>A0A3S2MX32</accession>